<dbReference type="Proteomes" id="UP000248039">
    <property type="component" value="Unassembled WGS sequence"/>
</dbReference>
<proteinExistence type="predicted"/>
<evidence type="ECO:0000313" key="1">
    <source>
        <dbReference type="EMBL" id="PYC84728.1"/>
    </source>
</evidence>
<gene>
    <name evidence="1" type="ORF">C7C46_07410</name>
</gene>
<comment type="caution">
    <text evidence="1">The sequence shown here is derived from an EMBL/GenBank/DDBJ whole genome shotgun (WGS) entry which is preliminary data.</text>
</comment>
<keyword evidence="2" id="KW-1185">Reference proteome</keyword>
<reference evidence="1 2" key="1">
    <citation type="submission" date="2018-03" db="EMBL/GenBank/DDBJ databases">
        <title>Bioinformatic expansion and discovery of thiopeptide antibiotics.</title>
        <authorList>
            <person name="Schwalen C.J."/>
            <person name="Hudson G.A."/>
            <person name="Mitchell D.A."/>
        </authorList>
    </citation>
    <scope>NUCLEOTIDE SEQUENCE [LARGE SCALE GENOMIC DNA]</scope>
    <source>
        <strain evidence="1 2">ATCC 21389</strain>
    </source>
</reference>
<dbReference type="InterPro" id="IPR011008">
    <property type="entry name" value="Dimeric_a/b-barrel"/>
</dbReference>
<sequence>MLVEAVKLLSGEPGYQGYGLFADREVGKIIMGSWWESLEQAQASNEHLQQRRAELLAPFASSQSVMTTEALAFTPSPQVEAGGGFRLGRFQLPLENLDKMAEQFRSAAVPAFQATPGFAGAALLADRRTGLGSVGTLWATREALVASRSAQAASRAKAVAETSMNLIALEEFEVVLLDRRD</sequence>
<dbReference type="SUPFAM" id="SSF54909">
    <property type="entry name" value="Dimeric alpha+beta barrel"/>
    <property type="match status" value="2"/>
</dbReference>
<protein>
    <recommendedName>
        <fullName evidence="3">ABM domain-containing protein</fullName>
    </recommendedName>
</protein>
<evidence type="ECO:0008006" key="3">
    <source>
        <dbReference type="Google" id="ProtNLM"/>
    </source>
</evidence>
<dbReference type="EMBL" id="PYBW01000024">
    <property type="protein sequence ID" value="PYC84728.1"/>
    <property type="molecule type" value="Genomic_DNA"/>
</dbReference>
<evidence type="ECO:0000313" key="2">
    <source>
        <dbReference type="Proteomes" id="UP000248039"/>
    </source>
</evidence>
<name>A0A2V4NGZ6_9ACTN</name>
<accession>A0A2V4NGZ6</accession>
<organism evidence="1 2">
    <name type="scientific">Streptomyces tateyamensis</name>
    <dbReference type="NCBI Taxonomy" id="565073"/>
    <lineage>
        <taxon>Bacteria</taxon>
        <taxon>Bacillati</taxon>
        <taxon>Actinomycetota</taxon>
        <taxon>Actinomycetes</taxon>
        <taxon>Kitasatosporales</taxon>
        <taxon>Streptomycetaceae</taxon>
        <taxon>Streptomyces</taxon>
    </lineage>
</organism>
<dbReference type="AlphaFoldDB" id="A0A2V4NGZ6"/>